<dbReference type="PANTHER" id="PTHR46589">
    <property type="entry name" value="APOPTOTIC CHROMATIN CONDENSATION INDUCER IN THE NUCLEUS"/>
    <property type="match status" value="1"/>
</dbReference>
<feature type="compositionally biased region" description="Basic and acidic residues" evidence="3">
    <location>
        <begin position="303"/>
        <end position="344"/>
    </location>
</feature>
<feature type="compositionally biased region" description="Basic and acidic residues" evidence="3">
    <location>
        <begin position="47"/>
        <end position="60"/>
    </location>
</feature>
<dbReference type="InterPro" id="IPR035979">
    <property type="entry name" value="RBD_domain_sf"/>
</dbReference>
<dbReference type="AlphaFoldDB" id="A0A8S1AXS6"/>
<dbReference type="Gene3D" id="3.30.70.330">
    <property type="match status" value="1"/>
</dbReference>
<dbReference type="InterPro" id="IPR012677">
    <property type="entry name" value="Nucleotide-bd_a/b_plait_sf"/>
</dbReference>
<keyword evidence="6" id="KW-1185">Reference proteome</keyword>
<name>A0A8S1AXS6_ARCPL</name>
<evidence type="ECO:0000256" key="1">
    <source>
        <dbReference type="ARBA" id="ARBA00022884"/>
    </source>
</evidence>
<feature type="compositionally biased region" description="Basic and acidic residues" evidence="3">
    <location>
        <begin position="743"/>
        <end position="758"/>
    </location>
</feature>
<dbReference type="EMBL" id="CADEBC010000540">
    <property type="protein sequence ID" value="CAB3249808.1"/>
    <property type="molecule type" value="Genomic_DNA"/>
</dbReference>
<feature type="compositionally biased region" description="Basic and acidic residues" evidence="3">
    <location>
        <begin position="149"/>
        <end position="162"/>
    </location>
</feature>
<feature type="compositionally biased region" description="Polar residues" evidence="3">
    <location>
        <begin position="180"/>
        <end position="206"/>
    </location>
</feature>
<dbReference type="GO" id="GO:0071011">
    <property type="term" value="C:precatalytic spliceosome"/>
    <property type="evidence" value="ECO:0007669"/>
    <property type="project" value="TreeGrafter"/>
</dbReference>
<dbReference type="InterPro" id="IPR000504">
    <property type="entry name" value="RRM_dom"/>
</dbReference>
<feature type="compositionally biased region" description="Basic and acidic residues" evidence="3">
    <location>
        <begin position="351"/>
        <end position="396"/>
    </location>
</feature>
<reference evidence="5 6" key="1">
    <citation type="submission" date="2020-04" db="EMBL/GenBank/DDBJ databases">
        <authorList>
            <person name="Wallbank WR R."/>
            <person name="Pardo Diaz C."/>
            <person name="Kozak K."/>
            <person name="Martin S."/>
            <person name="Jiggins C."/>
            <person name="Moest M."/>
            <person name="Warren A I."/>
            <person name="Byers J.R.P. K."/>
            <person name="Montejo-Kovacevich G."/>
            <person name="Yen C E."/>
        </authorList>
    </citation>
    <scope>NUCLEOTIDE SEQUENCE [LARGE SCALE GENOMIC DNA]</scope>
</reference>
<accession>A0A8S1AXS6</accession>
<dbReference type="InterPro" id="IPR052793">
    <property type="entry name" value="EJC-associated_protein"/>
</dbReference>
<evidence type="ECO:0000256" key="3">
    <source>
        <dbReference type="SAM" id="MobiDB-lite"/>
    </source>
</evidence>
<evidence type="ECO:0000256" key="2">
    <source>
        <dbReference type="PROSITE-ProRule" id="PRU00176"/>
    </source>
</evidence>
<sequence length="816" mass="93516">MRRKSERTANKKTKASPEKKVEKPKRTKARRKKQSSSSENDSPDEGSPVREVEKVVEVEKIPPQTPVTGDSTEDAQDQVWQVKTAEGSGDVGEIQKLKICLTRPPSTPERADRSPRSKRKHSRATSSSDTPSVEGVEEKKKPKHRAKRSARDKDDTERNTDSHEDEQEAESEEHTEKAQQTSHNEISQSESPQDSCTKETPMSTTTEEVKQNEEANVSECGDKVQEPKESNDKVEEDKDNESQEKGKGSQEKSNRSQEKDCESQAMALDADTTVVSPKMDTKVASPVDPIKPNSDTQLEVIDSNERTLTKTDNAEQKSPEQERGGSVEKSEVLELHAEDSKCESSDNEVFQTKEDHKEDAKTPQEEPAKEHSSDDQKVSKNEETDNKNSKTIDTENSKTINKNDVVESSDTHSKRIKERKPSTSSEKEKLKKGVESRPHETRVLQRSDSLQSTQELVPNGQPGHVIGRKRRWGSRSSKVTTQKSITISTDVLKDIIPDVKPVEFDEVIEEKKHKGEREVKEKVDRPILPKIVIDNTDNVELKKEHEEKDHSKSRDLASHRKISIIKDSDSIIARPPSPPRNKQSCILYITNLVRPFTLPQLKNLLQRTGRIVDNGFWIDRIKSKCFVQYETEDQAVETRHALHGVTWPVSNPKTLQVDFSTAEAFEKAKLNEETDSAPVSTIPGTVEDWLREQDMKRERGELEKPWERKTTREWDLGKNDKDKEKDKLRRDDRPMEKRRHRSLEKSPEPARKFKKKEEEAPAKLLDDLFRKTKTTPCIYWLPLSAETIAIKEEQRRQHMAEHERRLQELRRTHRRH</sequence>
<feature type="compositionally biased region" description="Basic and acidic residues" evidence="3">
    <location>
        <begin position="717"/>
        <end position="735"/>
    </location>
</feature>
<feature type="compositionally biased region" description="Basic and acidic residues" evidence="3">
    <location>
        <begin position="409"/>
        <end position="445"/>
    </location>
</feature>
<dbReference type="InterPro" id="IPR034257">
    <property type="entry name" value="Acinus_RRM"/>
</dbReference>
<dbReference type="GO" id="GO:0061574">
    <property type="term" value="C:ASAP complex"/>
    <property type="evidence" value="ECO:0007669"/>
    <property type="project" value="TreeGrafter"/>
</dbReference>
<feature type="region of interest" description="Disordered" evidence="3">
    <location>
        <begin position="717"/>
        <end position="758"/>
    </location>
</feature>
<evidence type="ECO:0000313" key="6">
    <source>
        <dbReference type="Proteomes" id="UP000494106"/>
    </source>
</evidence>
<feature type="region of interest" description="Disordered" evidence="3">
    <location>
        <begin position="1"/>
        <end position="482"/>
    </location>
</feature>
<feature type="domain" description="RRM" evidence="4">
    <location>
        <begin position="585"/>
        <end position="662"/>
    </location>
</feature>
<protein>
    <recommendedName>
        <fullName evidence="4">RRM domain-containing protein</fullName>
    </recommendedName>
</protein>
<dbReference type="Proteomes" id="UP000494106">
    <property type="component" value="Unassembled WGS sequence"/>
</dbReference>
<organism evidence="5 6">
    <name type="scientific">Arctia plantaginis</name>
    <name type="common">Wood tiger moth</name>
    <name type="synonym">Phalaena plantaginis</name>
    <dbReference type="NCBI Taxonomy" id="874455"/>
    <lineage>
        <taxon>Eukaryota</taxon>
        <taxon>Metazoa</taxon>
        <taxon>Ecdysozoa</taxon>
        <taxon>Arthropoda</taxon>
        <taxon>Hexapoda</taxon>
        <taxon>Insecta</taxon>
        <taxon>Pterygota</taxon>
        <taxon>Neoptera</taxon>
        <taxon>Endopterygota</taxon>
        <taxon>Lepidoptera</taxon>
        <taxon>Glossata</taxon>
        <taxon>Ditrysia</taxon>
        <taxon>Noctuoidea</taxon>
        <taxon>Erebidae</taxon>
        <taxon>Arctiinae</taxon>
        <taxon>Arctia</taxon>
    </lineage>
</organism>
<evidence type="ECO:0000313" key="5">
    <source>
        <dbReference type="EMBL" id="CAB3249808.1"/>
    </source>
</evidence>
<dbReference type="SUPFAM" id="SSF54928">
    <property type="entry name" value="RNA-binding domain, RBD"/>
    <property type="match status" value="1"/>
</dbReference>
<feature type="compositionally biased region" description="Basic and acidic residues" evidence="3">
    <location>
        <begin position="220"/>
        <end position="262"/>
    </location>
</feature>
<feature type="compositionally biased region" description="Polar residues" evidence="3">
    <location>
        <begin position="397"/>
        <end position="408"/>
    </location>
</feature>
<comment type="caution">
    <text evidence="5">The sequence shown here is derived from an EMBL/GenBank/DDBJ whole genome shotgun (WGS) entry which is preliminary data.</text>
</comment>
<dbReference type="GO" id="GO:0003723">
    <property type="term" value="F:RNA binding"/>
    <property type="evidence" value="ECO:0007669"/>
    <property type="project" value="UniProtKB-UniRule"/>
</dbReference>
<feature type="compositionally biased region" description="Basic residues" evidence="3">
    <location>
        <begin position="22"/>
        <end position="34"/>
    </location>
</feature>
<dbReference type="GO" id="GO:0008380">
    <property type="term" value="P:RNA splicing"/>
    <property type="evidence" value="ECO:0007669"/>
    <property type="project" value="TreeGrafter"/>
</dbReference>
<gene>
    <name evidence="5" type="ORF">APLA_LOCUS12294</name>
</gene>
<evidence type="ECO:0000259" key="4">
    <source>
        <dbReference type="PROSITE" id="PS50102"/>
    </source>
</evidence>
<dbReference type="InterPro" id="IPR032552">
    <property type="entry name" value="RSB_motif"/>
</dbReference>
<proteinExistence type="predicted"/>
<dbReference type="CDD" id="cd12432">
    <property type="entry name" value="RRM_ACINU"/>
    <property type="match status" value="1"/>
</dbReference>
<dbReference type="PANTHER" id="PTHR46589:SF1">
    <property type="entry name" value="APOPTOTIC CHROMATIN CONDENSATION INDUCER IN THE NUCLEUS"/>
    <property type="match status" value="1"/>
</dbReference>
<dbReference type="OrthoDB" id="5348404at2759"/>
<keyword evidence="1 2" id="KW-0694">RNA-binding</keyword>
<feature type="compositionally biased region" description="Basic residues" evidence="3">
    <location>
        <begin position="1"/>
        <end position="14"/>
    </location>
</feature>
<dbReference type="PROSITE" id="PS50102">
    <property type="entry name" value="RRM"/>
    <property type="match status" value="1"/>
</dbReference>
<feature type="compositionally biased region" description="Polar residues" evidence="3">
    <location>
        <begin position="446"/>
        <end position="456"/>
    </location>
</feature>
<dbReference type="Pfam" id="PF16294">
    <property type="entry name" value="RSB_motif"/>
    <property type="match status" value="1"/>
</dbReference>